<accession>A0AAU9JUG3</accession>
<evidence type="ECO:0000313" key="3">
    <source>
        <dbReference type="Proteomes" id="UP001162131"/>
    </source>
</evidence>
<name>A0AAU9JUG3_9CILI</name>
<reference evidence="2" key="1">
    <citation type="submission" date="2021-09" db="EMBL/GenBank/DDBJ databases">
        <authorList>
            <consortium name="AG Swart"/>
            <person name="Singh M."/>
            <person name="Singh A."/>
            <person name="Seah K."/>
            <person name="Emmerich C."/>
        </authorList>
    </citation>
    <scope>NUCLEOTIDE SEQUENCE</scope>
    <source>
        <strain evidence="2">ATCC30299</strain>
    </source>
</reference>
<keyword evidence="1" id="KW-0175">Coiled coil</keyword>
<feature type="coiled-coil region" evidence="1">
    <location>
        <begin position="157"/>
        <end position="184"/>
    </location>
</feature>
<dbReference type="EMBL" id="CAJZBQ010000047">
    <property type="protein sequence ID" value="CAG9329338.1"/>
    <property type="molecule type" value="Genomic_DNA"/>
</dbReference>
<proteinExistence type="predicted"/>
<protein>
    <submittedName>
        <fullName evidence="2">Uncharacterized protein</fullName>
    </submittedName>
</protein>
<comment type="caution">
    <text evidence="2">The sequence shown here is derived from an EMBL/GenBank/DDBJ whole genome shotgun (WGS) entry which is preliminary data.</text>
</comment>
<keyword evidence="3" id="KW-1185">Reference proteome</keyword>
<dbReference type="Proteomes" id="UP001162131">
    <property type="component" value="Unassembled WGS sequence"/>
</dbReference>
<evidence type="ECO:0000313" key="2">
    <source>
        <dbReference type="EMBL" id="CAG9329338.1"/>
    </source>
</evidence>
<dbReference type="AlphaFoldDB" id="A0AAU9JUG3"/>
<evidence type="ECO:0000256" key="1">
    <source>
        <dbReference type="SAM" id="Coils"/>
    </source>
</evidence>
<sequence>MKLKVGKKKRNLVQNENLPPEFSTELVVLEQAIENNCSMEIINSTIMLYSKAIEHYEALKDPQYLEYQNKLKVLLHRKDVKSVINYQDSVKSSEPKKPALSSLNKHRNIENVLREFNNENNSTRPMIHENLKQQQDVLEYKMRARKNSLKNNLSFGSELSEEDLEKFEEKLEDLIEKFVTEKIQKSKEIADLYSTQISEMKNMGDNEVINQIIFEMEKNKEREISIISKNVENAMGKEIEILRKEYNVI</sequence>
<gene>
    <name evidence="2" type="ORF">BSTOLATCC_MIC48162</name>
</gene>
<organism evidence="2 3">
    <name type="scientific">Blepharisma stoltei</name>
    <dbReference type="NCBI Taxonomy" id="1481888"/>
    <lineage>
        <taxon>Eukaryota</taxon>
        <taxon>Sar</taxon>
        <taxon>Alveolata</taxon>
        <taxon>Ciliophora</taxon>
        <taxon>Postciliodesmatophora</taxon>
        <taxon>Heterotrichea</taxon>
        <taxon>Heterotrichida</taxon>
        <taxon>Blepharismidae</taxon>
        <taxon>Blepharisma</taxon>
    </lineage>
</organism>